<dbReference type="GO" id="GO:0008934">
    <property type="term" value="F:inositol monophosphate 1-phosphatase activity"/>
    <property type="evidence" value="ECO:0007669"/>
    <property type="project" value="TreeGrafter"/>
</dbReference>
<comment type="caution">
    <text evidence="10">The sequence shown here is derived from an EMBL/GenBank/DDBJ whole genome shotgun (WGS) entry which is preliminary data.</text>
</comment>
<dbReference type="InterPro" id="IPR000760">
    <property type="entry name" value="Inositol_monophosphatase-like"/>
</dbReference>
<accession>A0A348WF19</accession>
<evidence type="ECO:0000256" key="9">
    <source>
        <dbReference type="PIRSR" id="PIRSR600760-2"/>
    </source>
</evidence>
<dbReference type="PROSITE" id="PS00629">
    <property type="entry name" value="IMP_1"/>
    <property type="match status" value="1"/>
</dbReference>
<dbReference type="PANTHER" id="PTHR20854:SF4">
    <property type="entry name" value="INOSITOL-1-MONOPHOSPHATASE-RELATED"/>
    <property type="match status" value="1"/>
</dbReference>
<proteinExistence type="inferred from homology"/>
<dbReference type="EMBL" id="DMVW01000137">
    <property type="protein sequence ID" value="HAR53131.1"/>
    <property type="molecule type" value="Genomic_DNA"/>
</dbReference>
<dbReference type="AlphaFoldDB" id="A0A348WF19"/>
<dbReference type="SUPFAM" id="SSF56655">
    <property type="entry name" value="Carbohydrate phosphatase"/>
    <property type="match status" value="1"/>
</dbReference>
<dbReference type="GO" id="GO:0006020">
    <property type="term" value="P:inositol metabolic process"/>
    <property type="evidence" value="ECO:0007669"/>
    <property type="project" value="TreeGrafter"/>
</dbReference>
<feature type="binding site" evidence="9">
    <location>
        <position position="91"/>
    </location>
    <ligand>
        <name>Mg(2+)</name>
        <dbReference type="ChEBI" id="CHEBI:18420"/>
        <label>1</label>
        <note>catalytic</note>
    </ligand>
</feature>
<keyword evidence="6 9" id="KW-0479">Metal-binding</keyword>
<protein>
    <recommendedName>
        <fullName evidence="5">Inositol-1-monophosphatase</fullName>
        <ecNumber evidence="4">3.1.3.25</ecNumber>
    </recommendedName>
</protein>
<gene>
    <name evidence="10" type="ORF">DCS45_14830</name>
</gene>
<dbReference type="Gene3D" id="3.40.190.80">
    <property type="match status" value="1"/>
</dbReference>
<feature type="binding site" evidence="9">
    <location>
        <position position="94"/>
    </location>
    <ligand>
        <name>Mg(2+)</name>
        <dbReference type="ChEBI" id="CHEBI:18420"/>
        <label>1</label>
        <note>catalytic</note>
    </ligand>
</feature>
<dbReference type="InterPro" id="IPR020583">
    <property type="entry name" value="Inositol_monoP_metal-BS"/>
</dbReference>
<keyword evidence="8 9" id="KW-0460">Magnesium</keyword>
<comment type="cofactor">
    <cofactor evidence="2 9">
        <name>Mg(2+)</name>
        <dbReference type="ChEBI" id="CHEBI:18420"/>
    </cofactor>
</comment>
<dbReference type="Pfam" id="PF00459">
    <property type="entry name" value="Inositol_P"/>
    <property type="match status" value="1"/>
</dbReference>
<dbReference type="PANTHER" id="PTHR20854">
    <property type="entry name" value="INOSITOL MONOPHOSPHATASE"/>
    <property type="match status" value="1"/>
</dbReference>
<evidence type="ECO:0000256" key="5">
    <source>
        <dbReference type="ARBA" id="ARBA00019784"/>
    </source>
</evidence>
<sequence>MTTAKTTANSTAIPTEFCLALATEAAETAKRFFRRPIGVEFKEDESPVTQADRAIETLVRDRITARYPDHGIVGEEHGIEGADRGRIWVIDPIDGTRSFISGHPLFGFLLAHLEQGVPQLGLIGMPMLGETYLGLRDGGASCNGKPIRASNQTMLGLATVYINEGDKIATYHPALFQKLLRLGRTRRFGYDCYPHALLAAGHVDVVIDYDLKPYDFLALRPVVTGAGGVLTDWQGRTPGLDYEGPVVSAATPELHDEVLDILKDHPAPAPRPGG</sequence>
<evidence type="ECO:0000256" key="6">
    <source>
        <dbReference type="ARBA" id="ARBA00022723"/>
    </source>
</evidence>
<reference evidence="10 11" key="1">
    <citation type="journal article" date="2018" name="Nat. Biotechnol.">
        <title>A standardized bacterial taxonomy based on genome phylogeny substantially revises the tree of life.</title>
        <authorList>
            <person name="Parks D.H."/>
            <person name="Chuvochina M."/>
            <person name="Waite D.W."/>
            <person name="Rinke C."/>
            <person name="Skarshewski A."/>
            <person name="Chaumeil P.A."/>
            <person name="Hugenholtz P."/>
        </authorList>
    </citation>
    <scope>NUCLEOTIDE SEQUENCE [LARGE SCALE GENOMIC DNA]</scope>
    <source>
        <strain evidence="10">UBA9169</strain>
    </source>
</reference>
<evidence type="ECO:0000313" key="11">
    <source>
        <dbReference type="Proteomes" id="UP000264719"/>
    </source>
</evidence>
<feature type="binding site" evidence="9">
    <location>
        <position position="75"/>
    </location>
    <ligand>
        <name>Mg(2+)</name>
        <dbReference type="ChEBI" id="CHEBI:18420"/>
        <label>1</label>
        <note>catalytic</note>
    </ligand>
</feature>
<dbReference type="RefSeq" id="WP_339853720.1">
    <property type="nucleotide sequence ID" value="NZ_CAXAXR010000006.1"/>
</dbReference>
<evidence type="ECO:0000256" key="8">
    <source>
        <dbReference type="ARBA" id="ARBA00022842"/>
    </source>
</evidence>
<dbReference type="PRINTS" id="PR00377">
    <property type="entry name" value="IMPHPHTASES"/>
</dbReference>
<evidence type="ECO:0000256" key="4">
    <source>
        <dbReference type="ARBA" id="ARBA00013106"/>
    </source>
</evidence>
<keyword evidence="7" id="KW-0378">Hydrolase</keyword>
<organism evidence="10 11">
    <name type="scientific">Roseovarius nubinhibens</name>
    <dbReference type="NCBI Taxonomy" id="314263"/>
    <lineage>
        <taxon>Bacteria</taxon>
        <taxon>Pseudomonadati</taxon>
        <taxon>Pseudomonadota</taxon>
        <taxon>Alphaproteobacteria</taxon>
        <taxon>Rhodobacterales</taxon>
        <taxon>Roseobacteraceae</taxon>
        <taxon>Roseovarius</taxon>
    </lineage>
</organism>
<dbReference type="FunFam" id="3.30.540.10:FF:000003">
    <property type="entry name" value="Inositol-1-monophosphatase"/>
    <property type="match status" value="1"/>
</dbReference>
<evidence type="ECO:0000256" key="7">
    <source>
        <dbReference type="ARBA" id="ARBA00022801"/>
    </source>
</evidence>
<feature type="binding site" evidence="9">
    <location>
        <position position="215"/>
    </location>
    <ligand>
        <name>Mg(2+)</name>
        <dbReference type="ChEBI" id="CHEBI:18420"/>
        <label>1</label>
        <note>catalytic</note>
    </ligand>
</feature>
<dbReference type="GO" id="GO:0007165">
    <property type="term" value="P:signal transduction"/>
    <property type="evidence" value="ECO:0007669"/>
    <property type="project" value="TreeGrafter"/>
</dbReference>
<comment type="catalytic activity">
    <reaction evidence="1">
        <text>a myo-inositol phosphate + H2O = myo-inositol + phosphate</text>
        <dbReference type="Rhea" id="RHEA:24056"/>
        <dbReference type="ChEBI" id="CHEBI:15377"/>
        <dbReference type="ChEBI" id="CHEBI:17268"/>
        <dbReference type="ChEBI" id="CHEBI:43474"/>
        <dbReference type="ChEBI" id="CHEBI:84139"/>
        <dbReference type="EC" id="3.1.3.25"/>
    </reaction>
</comment>
<evidence type="ECO:0000256" key="3">
    <source>
        <dbReference type="ARBA" id="ARBA00009759"/>
    </source>
</evidence>
<dbReference type="GO" id="GO:0046872">
    <property type="term" value="F:metal ion binding"/>
    <property type="evidence" value="ECO:0007669"/>
    <property type="project" value="UniProtKB-KW"/>
</dbReference>
<evidence type="ECO:0000313" key="10">
    <source>
        <dbReference type="EMBL" id="HAR53131.1"/>
    </source>
</evidence>
<evidence type="ECO:0000256" key="1">
    <source>
        <dbReference type="ARBA" id="ARBA00001033"/>
    </source>
</evidence>
<feature type="binding site" evidence="9">
    <location>
        <position position="93"/>
    </location>
    <ligand>
        <name>Mg(2+)</name>
        <dbReference type="ChEBI" id="CHEBI:18420"/>
        <label>2</label>
    </ligand>
</feature>
<comment type="similarity">
    <text evidence="3">Belongs to the inositol monophosphatase superfamily.</text>
</comment>
<dbReference type="Gene3D" id="3.30.540.10">
    <property type="entry name" value="Fructose-1,6-Bisphosphatase, subunit A, domain 1"/>
    <property type="match status" value="1"/>
</dbReference>
<dbReference type="Proteomes" id="UP000264719">
    <property type="component" value="Unassembled WGS sequence"/>
</dbReference>
<dbReference type="EC" id="3.1.3.25" evidence="4"/>
<evidence type="ECO:0000256" key="2">
    <source>
        <dbReference type="ARBA" id="ARBA00001946"/>
    </source>
</evidence>
<name>A0A348WF19_9RHOB</name>